<feature type="compositionally biased region" description="Low complexity" evidence="1">
    <location>
        <begin position="263"/>
        <end position="276"/>
    </location>
</feature>
<reference evidence="2 3" key="1">
    <citation type="submission" date="2019-04" db="EMBL/GenBank/DDBJ databases">
        <title>Comparative genomics and transcriptomics to analyze fruiting body development in filamentous ascomycetes.</title>
        <authorList>
            <consortium name="DOE Joint Genome Institute"/>
            <person name="Lutkenhaus R."/>
            <person name="Traeger S."/>
            <person name="Breuer J."/>
            <person name="Kuo A."/>
            <person name="Lipzen A."/>
            <person name="Pangilinan J."/>
            <person name="Dilworth D."/>
            <person name="Sandor L."/>
            <person name="Poggeler S."/>
            <person name="Barry K."/>
            <person name="Grigoriev I.V."/>
            <person name="Nowrousian M."/>
        </authorList>
    </citation>
    <scope>NUCLEOTIDE SEQUENCE [LARGE SCALE GENOMIC DNA]</scope>
    <source>
        <strain evidence="2 3">CBS 389.68</strain>
    </source>
</reference>
<feature type="compositionally biased region" description="Basic residues" evidence="1">
    <location>
        <begin position="280"/>
        <end position="295"/>
    </location>
</feature>
<sequence>MTGFCIPWPFSRPRSPPPPSPTPNDGGNKTPPGGDITKPYLPNPPPTANYKPVPINDYDMHTNITNTNNLAPPKQTKTALSSPFMSSVTPSPRESMDGAVGKMDGIQVKTEEKMQKDRALVEGVGRKLQIVEREVGASEEPTESEAERKRKEEEGKERERKENEEREKREKAEKEKEARERQEKERLKKEAEEELIEKEREEMQKAEDAKLNSNIENQASTDIPDAGADSKETATPNLPTPDDNKDENADTSEVNTEEDKKAGPSSSIGAPASTAGMSKGQKKRARAKAKKEAKK</sequence>
<feature type="compositionally biased region" description="Basic and acidic residues" evidence="1">
    <location>
        <begin position="109"/>
        <end position="120"/>
    </location>
</feature>
<dbReference type="AlphaFoldDB" id="A0A4S2N1J6"/>
<protein>
    <submittedName>
        <fullName evidence="2">Uncharacterized protein</fullName>
    </submittedName>
</protein>
<feature type="compositionally biased region" description="Polar residues" evidence="1">
    <location>
        <begin position="62"/>
        <end position="92"/>
    </location>
</feature>
<evidence type="ECO:0000256" key="1">
    <source>
        <dbReference type="SAM" id="MobiDB-lite"/>
    </source>
</evidence>
<feature type="region of interest" description="Disordered" evidence="1">
    <location>
        <begin position="1"/>
        <end position="295"/>
    </location>
</feature>
<evidence type="ECO:0000313" key="3">
    <source>
        <dbReference type="Proteomes" id="UP000298138"/>
    </source>
</evidence>
<gene>
    <name evidence="2" type="ORF">EX30DRAFT_339249</name>
</gene>
<keyword evidence="3" id="KW-1185">Reference proteome</keyword>
<evidence type="ECO:0000313" key="2">
    <source>
        <dbReference type="EMBL" id="TGZ83008.1"/>
    </source>
</evidence>
<accession>A0A4S2N1J6</accession>
<feature type="compositionally biased region" description="Polar residues" evidence="1">
    <location>
        <begin position="211"/>
        <end position="221"/>
    </location>
</feature>
<feature type="compositionally biased region" description="Basic and acidic residues" evidence="1">
    <location>
        <begin position="145"/>
        <end position="210"/>
    </location>
</feature>
<organism evidence="2 3">
    <name type="scientific">Ascodesmis nigricans</name>
    <dbReference type="NCBI Taxonomy" id="341454"/>
    <lineage>
        <taxon>Eukaryota</taxon>
        <taxon>Fungi</taxon>
        <taxon>Dikarya</taxon>
        <taxon>Ascomycota</taxon>
        <taxon>Pezizomycotina</taxon>
        <taxon>Pezizomycetes</taxon>
        <taxon>Pezizales</taxon>
        <taxon>Ascodesmidaceae</taxon>
        <taxon>Ascodesmis</taxon>
    </lineage>
</organism>
<name>A0A4S2N1J6_9PEZI</name>
<dbReference type="InParanoid" id="A0A4S2N1J6"/>
<dbReference type="EMBL" id="ML220114">
    <property type="protein sequence ID" value="TGZ83008.1"/>
    <property type="molecule type" value="Genomic_DNA"/>
</dbReference>
<proteinExistence type="predicted"/>
<dbReference type="Proteomes" id="UP000298138">
    <property type="component" value="Unassembled WGS sequence"/>
</dbReference>